<sequence>MENLLSYAQNYLLESLILSLVSGVLLTVILAWLWLKKTRSQIAELVEEKRLAAVQLHEQQLVQIQTENDKTQLKNQQQEHELLRLNKLTVKLAEQCKYSQEKAHLADERQQALSQAEKQLTQLKSEAEHQALRFKEQAEFIKNSQATLSDHFNTLGQKILEEKTLKFTDRNKEQMDLVVSPLQKQLQEFQLLINRNATEGLAQQKSMKSEIERIYQLNQELSKKATDLTKALTSESKIQGNWGELILHRLLEVAGLEKGREFETEISFTNEDNNRYRPDVLIHLPQHKTLIVDAKVSLTAFERYVNAEDDSERQSQLKQHVKSMQTHIKVLSDKSYQNIEQIDSLDFVLMFVPVESAFLEAVNSQPNLIEEAYKKNVLILSASNLLATLRTVMVLWQNENQNKNAQLIADKAGKMYDKFVGFVDDLNEIKSRLDQADNAWHNAENKLNSGRGNLIRQADTLKQLGARNSKNLSLD</sequence>
<evidence type="ECO:0000256" key="3">
    <source>
        <dbReference type="SAM" id="Coils"/>
    </source>
</evidence>
<dbReference type="AlphaFoldDB" id="A0A3B0VJ94"/>
<keyword evidence="2" id="KW-0233">DNA recombination</keyword>
<accession>A0A3B0VJ94</accession>
<gene>
    <name evidence="5" type="ORF">MNBD_GAMMA02-1044</name>
</gene>
<keyword evidence="4" id="KW-0812">Transmembrane</keyword>
<organism evidence="5">
    <name type="scientific">hydrothermal vent metagenome</name>
    <dbReference type="NCBI Taxonomy" id="652676"/>
    <lineage>
        <taxon>unclassified sequences</taxon>
        <taxon>metagenomes</taxon>
        <taxon>ecological metagenomes</taxon>
    </lineage>
</organism>
<keyword evidence="4" id="KW-1133">Transmembrane helix</keyword>
<dbReference type="InterPro" id="IPR003798">
    <property type="entry name" value="DNA_recombination_RmuC"/>
</dbReference>
<dbReference type="PANTHER" id="PTHR30563">
    <property type="entry name" value="DNA RECOMBINATION PROTEIN RMUC"/>
    <property type="match status" value="1"/>
</dbReference>
<protein>
    <submittedName>
        <fullName evidence="5">DNA recombination protein RmuC</fullName>
    </submittedName>
</protein>
<reference evidence="5" key="1">
    <citation type="submission" date="2018-06" db="EMBL/GenBank/DDBJ databases">
        <authorList>
            <person name="Zhirakovskaya E."/>
        </authorList>
    </citation>
    <scope>NUCLEOTIDE SEQUENCE</scope>
</reference>
<dbReference type="PANTHER" id="PTHR30563:SF0">
    <property type="entry name" value="DNA RECOMBINATION PROTEIN RMUC"/>
    <property type="match status" value="1"/>
</dbReference>
<dbReference type="GO" id="GO:0006310">
    <property type="term" value="P:DNA recombination"/>
    <property type="evidence" value="ECO:0007669"/>
    <property type="project" value="UniProtKB-KW"/>
</dbReference>
<evidence type="ECO:0000256" key="4">
    <source>
        <dbReference type="SAM" id="Phobius"/>
    </source>
</evidence>
<evidence type="ECO:0000256" key="2">
    <source>
        <dbReference type="ARBA" id="ARBA00023172"/>
    </source>
</evidence>
<feature type="coiled-coil region" evidence="3">
    <location>
        <begin position="54"/>
        <end position="133"/>
    </location>
</feature>
<name>A0A3B0VJ94_9ZZZZ</name>
<proteinExistence type="predicted"/>
<dbReference type="Pfam" id="PF02646">
    <property type="entry name" value="RmuC"/>
    <property type="match status" value="1"/>
</dbReference>
<evidence type="ECO:0000313" key="5">
    <source>
        <dbReference type="EMBL" id="VAW43678.1"/>
    </source>
</evidence>
<keyword evidence="1 3" id="KW-0175">Coiled coil</keyword>
<dbReference type="EMBL" id="UOFA01000007">
    <property type="protein sequence ID" value="VAW43678.1"/>
    <property type="molecule type" value="Genomic_DNA"/>
</dbReference>
<evidence type="ECO:0000256" key="1">
    <source>
        <dbReference type="ARBA" id="ARBA00023054"/>
    </source>
</evidence>
<keyword evidence="4" id="KW-0472">Membrane</keyword>
<feature type="transmembrane region" description="Helical" evidence="4">
    <location>
        <begin position="12"/>
        <end position="35"/>
    </location>
</feature>